<dbReference type="GO" id="GO:0005524">
    <property type="term" value="F:ATP binding"/>
    <property type="evidence" value="ECO:0007669"/>
    <property type="project" value="InterPro"/>
</dbReference>
<dbReference type="CDD" id="cd00782">
    <property type="entry name" value="MutL_Trans"/>
    <property type="match status" value="1"/>
</dbReference>
<evidence type="ECO:0000259" key="4">
    <source>
        <dbReference type="SMART" id="SM01340"/>
    </source>
</evidence>
<dbReference type="GO" id="GO:0006298">
    <property type="term" value="P:mismatch repair"/>
    <property type="evidence" value="ECO:0007669"/>
    <property type="project" value="InterPro"/>
</dbReference>
<dbReference type="Gene3D" id="3.30.230.10">
    <property type="match status" value="1"/>
</dbReference>
<comment type="similarity">
    <text evidence="1">Belongs to the DNA mismatch repair MutL/HexB family.</text>
</comment>
<proteinExistence type="inferred from homology"/>
<dbReference type="InterPro" id="IPR014762">
    <property type="entry name" value="DNA_mismatch_repair_CS"/>
</dbReference>
<name>A0A8D8WU71_9HEMI</name>
<organism evidence="5">
    <name type="scientific">Cacopsylla melanoneura</name>
    <dbReference type="NCBI Taxonomy" id="428564"/>
    <lineage>
        <taxon>Eukaryota</taxon>
        <taxon>Metazoa</taxon>
        <taxon>Ecdysozoa</taxon>
        <taxon>Arthropoda</taxon>
        <taxon>Hexapoda</taxon>
        <taxon>Insecta</taxon>
        <taxon>Pterygota</taxon>
        <taxon>Neoptera</taxon>
        <taxon>Paraneoptera</taxon>
        <taxon>Hemiptera</taxon>
        <taxon>Sternorrhyncha</taxon>
        <taxon>Psylloidea</taxon>
        <taxon>Psyllidae</taxon>
        <taxon>Psyllinae</taxon>
        <taxon>Cacopsylla</taxon>
    </lineage>
</organism>
<dbReference type="AlphaFoldDB" id="A0A8D8WU71"/>
<protein>
    <submittedName>
        <fullName evidence="5">PMS1 protein homolog 1</fullName>
    </submittedName>
</protein>
<dbReference type="SMART" id="SM01340">
    <property type="entry name" value="DNA_mis_repair"/>
    <property type="match status" value="1"/>
</dbReference>
<dbReference type="InterPro" id="IPR036890">
    <property type="entry name" value="HATPase_C_sf"/>
</dbReference>
<evidence type="ECO:0000256" key="1">
    <source>
        <dbReference type="ARBA" id="ARBA00006082"/>
    </source>
</evidence>
<dbReference type="InterPro" id="IPR020568">
    <property type="entry name" value="Ribosomal_Su5_D2-typ_SF"/>
</dbReference>
<dbReference type="InterPro" id="IPR014721">
    <property type="entry name" value="Ribsml_uS5_D2-typ_fold_subgr"/>
</dbReference>
<keyword evidence="2" id="KW-0227">DNA damage</keyword>
<dbReference type="PANTHER" id="PTHR10073">
    <property type="entry name" value="DNA MISMATCH REPAIR PROTEIN MLH, PMS, MUTL"/>
    <property type="match status" value="1"/>
</dbReference>
<evidence type="ECO:0000256" key="3">
    <source>
        <dbReference type="SAM" id="MobiDB-lite"/>
    </source>
</evidence>
<dbReference type="InterPro" id="IPR002099">
    <property type="entry name" value="MutL/Mlh/PMS"/>
</dbReference>
<dbReference type="GO" id="GO:0140664">
    <property type="term" value="F:ATP-dependent DNA damage sensor activity"/>
    <property type="evidence" value="ECO:0007669"/>
    <property type="project" value="InterPro"/>
</dbReference>
<dbReference type="CDD" id="cd16926">
    <property type="entry name" value="HATPase_MutL-MLH-PMS-like"/>
    <property type="match status" value="1"/>
</dbReference>
<feature type="compositionally biased region" description="Basic and acidic residues" evidence="3">
    <location>
        <begin position="752"/>
        <end position="776"/>
    </location>
</feature>
<dbReference type="Gene3D" id="3.30.565.10">
    <property type="entry name" value="Histidine kinase-like ATPase, C-terminal domain"/>
    <property type="match status" value="1"/>
</dbReference>
<dbReference type="NCBIfam" id="TIGR00585">
    <property type="entry name" value="mutl"/>
    <property type="match status" value="1"/>
</dbReference>
<feature type="domain" description="DNA mismatch repair protein S5" evidence="4">
    <location>
        <begin position="230"/>
        <end position="361"/>
    </location>
</feature>
<dbReference type="SUPFAM" id="SSF55874">
    <property type="entry name" value="ATPase domain of HSP90 chaperone/DNA topoisomerase II/histidine kinase"/>
    <property type="match status" value="1"/>
</dbReference>
<dbReference type="InterPro" id="IPR013507">
    <property type="entry name" value="DNA_mismatch_S5_2-like"/>
</dbReference>
<dbReference type="EMBL" id="HBUF01225856">
    <property type="protein sequence ID" value="CAG6671328.1"/>
    <property type="molecule type" value="Transcribed_RNA"/>
</dbReference>
<sequence length="1105" mass="124657">MSLAVLQPLSKDIELSTMSSINILPQATIRRITTSQIITSVSTAVKELMENAIDANATSIHINLIKQGLDLIEVKDDGCGIPSQDVPLICQAATTSKISNISDLDSLSSYGFRGEALNALCQIGEVSVTTKTSSEQVASLYKFNSKGEVTGTQPSHFPNGTTISVRNLFHNLPVRKQFLSSKNRMSEELKKVERVVKCLSLIHCKLRVTLCHNQCVIWQKNQVANIRMSLSQVIPLNIVSNLHDIEYISPVHGANILLLLPKKSVSDLSALCLSKMELAYFIYVNKRPVRVGKIEKMLSKELSECFRSLIPNNKYPVCLVSMEVPSDAVDVNLEPNKTKVLLREIDELVACIKGKINEYYYDPEGIDSDIKPGTKRKLPSSPNEDQTIRKVKLFASEEHGVRACRTLDTNQIGDTDQLNTDTDSHTSKIEYINNVTETTLSQLSFLVEAKENAGYNGGKESVNRNNSTNNVVNETEDIQYNANMSEVNGNSVDNFIREIDTKQSAKIGEPNNTNLANIDLDNLNEIIPFDSVSENTDVKQQRDSAYHSGENVLDSSFGVEIYESSQDLKPEEMSRQDLKCEEISRTQWSKGNVIRNGKTLEEPSYVPGLNRMEERGEEEVKNRGKGEFESFLEEDSQYVNDTLERNLGDKKRWNISDDSNVVDENTLYFQTSNQKASENYELNLDHSNNATFDQSHAFGPASPGTPSQLSKKLEHFSNFANEMRADILENKGAVSVGKVASQMVNKYNSLHDSGEKRQPAKRKENLNATTKPKETGNKSMLEFVSKKVVRTYSNEETISVNMTEIRLRILEKSHRKETVDEPNLSSEESDTEDGAVIEQKPDVTSINNTSLLGNIHVDERWNYLIDISNSLTESDGMTHLTDSNSQPDNKYIHGILLKKYNFRIIGSYDENWFYKCANSIGVINTEHLYKIVTFHRLLRTFEVPCVDLEDCIVLDTLCLHTVLAMDLRAIRLDTKDTNVTILKPIDKLFTLNGVGLWIRKNHSRDEYSILLCQKPKDLPTFSSKDAAELLSLGNTKSMEACRPVKVQKLIQSFTEEHCASHAMINTREALIELISYWFEHIRRTKCPFLYDRKVLYELYLLPQLL</sequence>
<dbReference type="InterPro" id="IPR038973">
    <property type="entry name" value="MutL/Mlh/Pms-like"/>
</dbReference>
<accession>A0A8D8WU71</accession>
<dbReference type="GO" id="GO:0016887">
    <property type="term" value="F:ATP hydrolysis activity"/>
    <property type="evidence" value="ECO:0007669"/>
    <property type="project" value="InterPro"/>
</dbReference>
<dbReference type="Pfam" id="PF01119">
    <property type="entry name" value="DNA_mis_repair"/>
    <property type="match status" value="1"/>
</dbReference>
<dbReference type="Pfam" id="PF13589">
    <property type="entry name" value="HATPase_c_3"/>
    <property type="match status" value="1"/>
</dbReference>
<feature type="region of interest" description="Disordered" evidence="3">
    <location>
        <begin position="814"/>
        <end position="836"/>
    </location>
</feature>
<dbReference type="PANTHER" id="PTHR10073:SF54">
    <property type="entry name" value="PMS1 PROTEIN HOMOLOG 1"/>
    <property type="match status" value="1"/>
</dbReference>
<dbReference type="GO" id="GO:0032389">
    <property type="term" value="C:MutLalpha complex"/>
    <property type="evidence" value="ECO:0007669"/>
    <property type="project" value="TreeGrafter"/>
</dbReference>
<evidence type="ECO:0000256" key="2">
    <source>
        <dbReference type="ARBA" id="ARBA00022763"/>
    </source>
</evidence>
<dbReference type="SUPFAM" id="SSF54211">
    <property type="entry name" value="Ribosomal protein S5 domain 2-like"/>
    <property type="match status" value="1"/>
</dbReference>
<dbReference type="FunFam" id="3.30.565.10:FF:000017">
    <property type="entry name" value="PMS1 homolog 1, mismatch repair system component"/>
    <property type="match status" value="1"/>
</dbReference>
<dbReference type="PROSITE" id="PS00058">
    <property type="entry name" value="DNA_MISMATCH_REPAIR_1"/>
    <property type="match status" value="1"/>
</dbReference>
<reference evidence="5" key="1">
    <citation type="submission" date="2021-05" db="EMBL/GenBank/DDBJ databases">
        <authorList>
            <person name="Alioto T."/>
            <person name="Alioto T."/>
            <person name="Gomez Garrido J."/>
        </authorList>
    </citation>
    <scope>NUCLEOTIDE SEQUENCE</scope>
</reference>
<feature type="region of interest" description="Disordered" evidence="3">
    <location>
        <begin position="748"/>
        <end position="776"/>
    </location>
</feature>
<dbReference type="GO" id="GO:0030983">
    <property type="term" value="F:mismatched DNA binding"/>
    <property type="evidence" value="ECO:0007669"/>
    <property type="project" value="InterPro"/>
</dbReference>
<evidence type="ECO:0000313" key="5">
    <source>
        <dbReference type="EMBL" id="CAG6671328.1"/>
    </source>
</evidence>